<accession>A0A317SAI4</accession>
<organism evidence="2 3">
    <name type="scientific">Tuber magnatum</name>
    <name type="common">white Piedmont truffle</name>
    <dbReference type="NCBI Taxonomy" id="42249"/>
    <lineage>
        <taxon>Eukaryota</taxon>
        <taxon>Fungi</taxon>
        <taxon>Dikarya</taxon>
        <taxon>Ascomycota</taxon>
        <taxon>Pezizomycotina</taxon>
        <taxon>Pezizomycetes</taxon>
        <taxon>Pezizales</taxon>
        <taxon>Tuberaceae</taxon>
        <taxon>Tuber</taxon>
    </lineage>
</organism>
<dbReference type="AlphaFoldDB" id="A0A317SAI4"/>
<feature type="region of interest" description="Disordered" evidence="1">
    <location>
        <begin position="29"/>
        <end position="48"/>
    </location>
</feature>
<gene>
    <name evidence="2" type="ORF">C7212DRAFT_339557</name>
</gene>
<keyword evidence="3" id="KW-1185">Reference proteome</keyword>
<evidence type="ECO:0000313" key="2">
    <source>
        <dbReference type="EMBL" id="PWW71543.1"/>
    </source>
</evidence>
<dbReference type="EMBL" id="PYWC01000564">
    <property type="protein sequence ID" value="PWW71543.1"/>
    <property type="molecule type" value="Genomic_DNA"/>
</dbReference>
<protein>
    <submittedName>
        <fullName evidence="2">Uncharacterized protein</fullName>
    </submittedName>
</protein>
<proteinExistence type="predicted"/>
<comment type="caution">
    <text evidence="2">The sequence shown here is derived from an EMBL/GenBank/DDBJ whole genome shotgun (WGS) entry which is preliminary data.</text>
</comment>
<feature type="non-terminal residue" evidence="2">
    <location>
        <position position="1"/>
    </location>
</feature>
<dbReference type="Proteomes" id="UP000246991">
    <property type="component" value="Unassembled WGS sequence"/>
</dbReference>
<evidence type="ECO:0000313" key="3">
    <source>
        <dbReference type="Proteomes" id="UP000246991"/>
    </source>
</evidence>
<name>A0A317SAI4_9PEZI</name>
<sequence>TNELLSLSVGEQLIDRRYIRTKTNSTKSSFYPPIYHKPNQERNQPLPFPPRILPSLRISFRVSTRSTKDTPAPAIPQGTLQLLRSRPPALPYKGLSL</sequence>
<evidence type="ECO:0000256" key="1">
    <source>
        <dbReference type="SAM" id="MobiDB-lite"/>
    </source>
</evidence>
<reference evidence="2 3" key="1">
    <citation type="submission" date="2018-03" db="EMBL/GenBank/DDBJ databases">
        <title>Genomes of Pezizomycetes fungi and the evolution of truffles.</title>
        <authorList>
            <person name="Murat C."/>
            <person name="Payen T."/>
            <person name="Noel B."/>
            <person name="Kuo A."/>
            <person name="Martin F.M."/>
        </authorList>
    </citation>
    <scope>NUCLEOTIDE SEQUENCE [LARGE SCALE GENOMIC DNA]</scope>
    <source>
        <strain evidence="2">091103-1</strain>
    </source>
</reference>